<evidence type="ECO:0000313" key="1">
    <source>
        <dbReference type="EMBL" id="EIW75508.1"/>
    </source>
</evidence>
<dbReference type="Proteomes" id="UP000053558">
    <property type="component" value="Unassembled WGS sequence"/>
</dbReference>
<dbReference type="AlphaFoldDB" id="A0A5M3M8E7"/>
<proteinExistence type="predicted"/>
<evidence type="ECO:0000313" key="2">
    <source>
        <dbReference type="Proteomes" id="UP000053558"/>
    </source>
</evidence>
<gene>
    <name evidence="1" type="ORF">CONPUDRAFT_85313</name>
</gene>
<dbReference type="EMBL" id="JH711588">
    <property type="protein sequence ID" value="EIW75508.1"/>
    <property type="molecule type" value="Genomic_DNA"/>
</dbReference>
<name>A0A5M3M8E7_CONPW</name>
<comment type="caution">
    <text evidence="1">The sequence shown here is derived from an EMBL/GenBank/DDBJ whole genome shotgun (WGS) entry which is preliminary data.</text>
</comment>
<organism evidence="1 2">
    <name type="scientific">Coniophora puteana (strain RWD-64-598)</name>
    <name type="common">Brown rot fungus</name>
    <dbReference type="NCBI Taxonomy" id="741705"/>
    <lineage>
        <taxon>Eukaryota</taxon>
        <taxon>Fungi</taxon>
        <taxon>Dikarya</taxon>
        <taxon>Basidiomycota</taxon>
        <taxon>Agaricomycotina</taxon>
        <taxon>Agaricomycetes</taxon>
        <taxon>Agaricomycetidae</taxon>
        <taxon>Boletales</taxon>
        <taxon>Coniophorineae</taxon>
        <taxon>Coniophoraceae</taxon>
        <taxon>Coniophora</taxon>
    </lineage>
</organism>
<accession>A0A5M3M8E7</accession>
<dbReference type="GeneID" id="19210926"/>
<dbReference type="KEGG" id="cput:CONPUDRAFT_85313"/>
<protein>
    <submittedName>
        <fullName evidence="1">Uncharacterized protein</fullName>
    </submittedName>
</protein>
<sequence>MPPDGSMGTQNPDGSVTIWPAFLVPIHASLAESQFQPLSAAADSSVLRTVHDVDSIPAMPWPRLWHWHSISPTLGLPDVRQVVGDIVEWGLSMGAGQRSGTMPQVQLMPMTTTAVPASDVAFYPASFDMTFDAAALEAAPSRGTFDITHASNFPSFDLAGVLDGAF</sequence>
<reference evidence="2" key="1">
    <citation type="journal article" date="2012" name="Science">
        <title>The Paleozoic origin of enzymatic lignin decomposition reconstructed from 31 fungal genomes.</title>
        <authorList>
            <person name="Floudas D."/>
            <person name="Binder M."/>
            <person name="Riley R."/>
            <person name="Barry K."/>
            <person name="Blanchette R.A."/>
            <person name="Henrissat B."/>
            <person name="Martinez A.T."/>
            <person name="Otillar R."/>
            <person name="Spatafora J.W."/>
            <person name="Yadav J.S."/>
            <person name="Aerts A."/>
            <person name="Benoit I."/>
            <person name="Boyd A."/>
            <person name="Carlson A."/>
            <person name="Copeland A."/>
            <person name="Coutinho P.M."/>
            <person name="de Vries R.P."/>
            <person name="Ferreira P."/>
            <person name="Findley K."/>
            <person name="Foster B."/>
            <person name="Gaskell J."/>
            <person name="Glotzer D."/>
            <person name="Gorecki P."/>
            <person name="Heitman J."/>
            <person name="Hesse C."/>
            <person name="Hori C."/>
            <person name="Igarashi K."/>
            <person name="Jurgens J.A."/>
            <person name="Kallen N."/>
            <person name="Kersten P."/>
            <person name="Kohler A."/>
            <person name="Kuees U."/>
            <person name="Kumar T.K.A."/>
            <person name="Kuo A."/>
            <person name="LaButti K."/>
            <person name="Larrondo L.F."/>
            <person name="Lindquist E."/>
            <person name="Ling A."/>
            <person name="Lombard V."/>
            <person name="Lucas S."/>
            <person name="Lundell T."/>
            <person name="Martin R."/>
            <person name="McLaughlin D.J."/>
            <person name="Morgenstern I."/>
            <person name="Morin E."/>
            <person name="Murat C."/>
            <person name="Nagy L.G."/>
            <person name="Nolan M."/>
            <person name="Ohm R.A."/>
            <person name="Patyshakuliyeva A."/>
            <person name="Rokas A."/>
            <person name="Ruiz-Duenas F.J."/>
            <person name="Sabat G."/>
            <person name="Salamov A."/>
            <person name="Samejima M."/>
            <person name="Schmutz J."/>
            <person name="Slot J.C."/>
            <person name="St John F."/>
            <person name="Stenlid J."/>
            <person name="Sun H."/>
            <person name="Sun S."/>
            <person name="Syed K."/>
            <person name="Tsang A."/>
            <person name="Wiebenga A."/>
            <person name="Young D."/>
            <person name="Pisabarro A."/>
            <person name="Eastwood D.C."/>
            <person name="Martin F."/>
            <person name="Cullen D."/>
            <person name="Grigoriev I.V."/>
            <person name="Hibbett D.S."/>
        </authorList>
    </citation>
    <scope>NUCLEOTIDE SEQUENCE [LARGE SCALE GENOMIC DNA]</scope>
    <source>
        <strain evidence="2">RWD-64-598 SS2</strain>
    </source>
</reference>
<keyword evidence="2" id="KW-1185">Reference proteome</keyword>
<dbReference type="RefSeq" id="XP_007774226.1">
    <property type="nucleotide sequence ID" value="XM_007776036.1"/>
</dbReference>